<evidence type="ECO:0000313" key="1">
    <source>
        <dbReference type="EMBL" id="KAK0654905.1"/>
    </source>
</evidence>
<name>A0AA40CX84_9PEZI</name>
<dbReference type="EMBL" id="JAULSV010000001">
    <property type="protein sequence ID" value="KAK0654905.1"/>
    <property type="molecule type" value="Genomic_DNA"/>
</dbReference>
<dbReference type="PANTHER" id="PTHR42774:SF3">
    <property type="entry name" value="KETOHEXOKINASE"/>
    <property type="match status" value="1"/>
</dbReference>
<dbReference type="Gene3D" id="3.40.1190.20">
    <property type="match status" value="1"/>
</dbReference>
<sequence>MVRLVAVGNCVLDTILSVPGFPAEDDKIRASAVAKRRGGNCPNTIDVLQQLCSVNSKTKLTIDLSLAVVLPKRSSSAVQEIHRSFGSGAVLKDSIYRDEHVEPSSSYIIKNLASDSRTIISYNAMPAMRFDEFIKIAERLGKEALWYHFEGRIPNVTLDYIRYLRESVPGVMDNPNVIDNESYHFTSAERPKNLIRCLIARK</sequence>
<organism evidence="1 2">
    <name type="scientific">Cercophora newfieldiana</name>
    <dbReference type="NCBI Taxonomy" id="92897"/>
    <lineage>
        <taxon>Eukaryota</taxon>
        <taxon>Fungi</taxon>
        <taxon>Dikarya</taxon>
        <taxon>Ascomycota</taxon>
        <taxon>Pezizomycotina</taxon>
        <taxon>Sordariomycetes</taxon>
        <taxon>Sordariomycetidae</taxon>
        <taxon>Sordariales</taxon>
        <taxon>Lasiosphaeriaceae</taxon>
        <taxon>Cercophora</taxon>
    </lineage>
</organism>
<protein>
    <submittedName>
        <fullName evidence="1">Ketohexokinase</fullName>
    </submittedName>
</protein>
<dbReference type="SUPFAM" id="SSF53613">
    <property type="entry name" value="Ribokinase-like"/>
    <property type="match status" value="1"/>
</dbReference>
<gene>
    <name evidence="1" type="ORF">B0T16DRAFT_319830</name>
</gene>
<dbReference type="PANTHER" id="PTHR42774">
    <property type="entry name" value="PHOSPHOTRANSFERASE SYSTEM TRANSPORT PROTEIN"/>
    <property type="match status" value="1"/>
</dbReference>
<dbReference type="InterPro" id="IPR052562">
    <property type="entry name" value="Ketohexokinase-related"/>
</dbReference>
<keyword evidence="2" id="KW-1185">Reference proteome</keyword>
<dbReference type="Proteomes" id="UP001174936">
    <property type="component" value="Unassembled WGS sequence"/>
</dbReference>
<comment type="caution">
    <text evidence="1">The sequence shown here is derived from an EMBL/GenBank/DDBJ whole genome shotgun (WGS) entry which is preliminary data.</text>
</comment>
<reference evidence="1" key="1">
    <citation type="submission" date="2023-06" db="EMBL/GenBank/DDBJ databases">
        <title>Genome-scale phylogeny and comparative genomics of the fungal order Sordariales.</title>
        <authorList>
            <consortium name="Lawrence Berkeley National Laboratory"/>
            <person name="Hensen N."/>
            <person name="Bonometti L."/>
            <person name="Westerberg I."/>
            <person name="Brannstrom I.O."/>
            <person name="Guillou S."/>
            <person name="Cros-Aarteil S."/>
            <person name="Calhoun S."/>
            <person name="Haridas S."/>
            <person name="Kuo A."/>
            <person name="Mondo S."/>
            <person name="Pangilinan J."/>
            <person name="Riley R."/>
            <person name="Labutti K."/>
            <person name="Andreopoulos B."/>
            <person name="Lipzen A."/>
            <person name="Chen C."/>
            <person name="Yanf M."/>
            <person name="Daum C."/>
            <person name="Ng V."/>
            <person name="Clum A."/>
            <person name="Steindorff A."/>
            <person name="Ohm R."/>
            <person name="Martin F."/>
            <person name="Silar P."/>
            <person name="Natvig D."/>
            <person name="Lalanne C."/>
            <person name="Gautier V."/>
            <person name="Ament-Velasquez S.L."/>
            <person name="Kruys A."/>
            <person name="Hutchinson M.I."/>
            <person name="Powell A.J."/>
            <person name="Barry K."/>
            <person name="Miller A.N."/>
            <person name="Grigoriev I.V."/>
            <person name="Debuchy R."/>
            <person name="Gladieux P."/>
            <person name="Thoren M.H."/>
            <person name="Johannesson H."/>
        </authorList>
    </citation>
    <scope>NUCLEOTIDE SEQUENCE</scope>
    <source>
        <strain evidence="1">SMH2532-1</strain>
    </source>
</reference>
<dbReference type="InterPro" id="IPR029056">
    <property type="entry name" value="Ribokinase-like"/>
</dbReference>
<dbReference type="AlphaFoldDB" id="A0AA40CX84"/>
<evidence type="ECO:0000313" key="2">
    <source>
        <dbReference type="Proteomes" id="UP001174936"/>
    </source>
</evidence>
<accession>A0AA40CX84</accession>
<proteinExistence type="predicted"/>